<sequence>MENPHTHRWSELVPPNSALTFAAIWDPSEGMVTFSGGHLLESDASDTLCDGESSPKEAYDSQSQVLTIDRLAWALGAGEMPGRPVGMIALDEYSEDSASVYSGETQQATKLGKQQPRIWAVGRQLLSAALTSLDGRIFRPHSRKEEAPSTTDVIQEEDEGFFEDACFTATARSFGSVPVLVNLNLKSKFSVSETSTTNFVHVFPPSVADFSASQTLAPPQPTPLRASYTVHPQESSLDVWSTLPQQHSYVYPSPQEYSSSSSSSGTYGRRRRKLRRNVPLSIIPADPQEVLSRQLYNYVAPPTSYSETRGLRRQLSLAKIRELVGQLTLRCHRNGDDDEPPEVKEDRGWCWILRTGSVLEL</sequence>
<keyword evidence="3" id="KW-1185">Reference proteome</keyword>
<organism evidence="2 3">
    <name type="scientific">Somion occarium</name>
    <dbReference type="NCBI Taxonomy" id="3059160"/>
    <lineage>
        <taxon>Eukaryota</taxon>
        <taxon>Fungi</taxon>
        <taxon>Dikarya</taxon>
        <taxon>Basidiomycota</taxon>
        <taxon>Agaricomycotina</taxon>
        <taxon>Agaricomycetes</taxon>
        <taxon>Polyporales</taxon>
        <taxon>Cerrenaceae</taxon>
        <taxon>Somion</taxon>
    </lineage>
</organism>
<dbReference type="EMBL" id="OZ037948">
    <property type="protein sequence ID" value="CAL1708375.1"/>
    <property type="molecule type" value="Genomic_DNA"/>
</dbReference>
<evidence type="ECO:0000313" key="2">
    <source>
        <dbReference type="EMBL" id="CAL1708375.1"/>
    </source>
</evidence>
<feature type="region of interest" description="Disordered" evidence="1">
    <location>
        <begin position="251"/>
        <end position="272"/>
    </location>
</feature>
<gene>
    <name evidence="2" type="ORF">GFSPODELE1_LOCUS6829</name>
</gene>
<evidence type="ECO:0000313" key="3">
    <source>
        <dbReference type="Proteomes" id="UP001497453"/>
    </source>
</evidence>
<reference evidence="3" key="1">
    <citation type="submission" date="2024-04" db="EMBL/GenBank/DDBJ databases">
        <authorList>
            <person name="Shaw F."/>
            <person name="Minotto A."/>
        </authorList>
    </citation>
    <scope>NUCLEOTIDE SEQUENCE [LARGE SCALE GENOMIC DNA]</scope>
</reference>
<protein>
    <submittedName>
        <fullName evidence="2">Uncharacterized protein</fullName>
    </submittedName>
</protein>
<proteinExistence type="predicted"/>
<dbReference type="Proteomes" id="UP001497453">
    <property type="component" value="Chromosome 5"/>
</dbReference>
<accession>A0ABP1DKQ8</accession>
<evidence type="ECO:0000256" key="1">
    <source>
        <dbReference type="SAM" id="MobiDB-lite"/>
    </source>
</evidence>
<name>A0ABP1DKQ8_9APHY</name>